<evidence type="ECO:0008006" key="8">
    <source>
        <dbReference type="Google" id="ProtNLM"/>
    </source>
</evidence>
<dbReference type="PANTHER" id="PTHR13903:SF8">
    <property type="entry name" value="PIRIN"/>
    <property type="match status" value="1"/>
</dbReference>
<comment type="caution">
    <text evidence="6">The sequence shown here is derived from an EMBL/GenBank/DDBJ whole genome shotgun (WGS) entry which is preliminary data.</text>
</comment>
<dbReference type="CDD" id="cd02247">
    <property type="entry name" value="cupin_pirin_C"/>
    <property type="match status" value="1"/>
</dbReference>
<comment type="similarity">
    <text evidence="1 2">Belongs to the pirin family.</text>
</comment>
<feature type="region of interest" description="Disordered" evidence="3">
    <location>
        <begin position="290"/>
        <end position="333"/>
    </location>
</feature>
<feature type="compositionally biased region" description="Basic and acidic residues" evidence="3">
    <location>
        <begin position="290"/>
        <end position="300"/>
    </location>
</feature>
<dbReference type="InterPro" id="IPR012093">
    <property type="entry name" value="Pirin"/>
</dbReference>
<sequence>MSNVEDHPAEQTVCSADAGVRSEPGCELLRPREVPLGGARAMRVRRTLPNRDRRMVGAWCFADSYGPSDITGQAGMQVPPHPHTGLQTVSWLLEGEVLHQDSLGSRRMVHPGELPLMTAGSGIAHSEQSPPDHAATLYGAQLWTALPEHTRAVAPGFEFHADLPRHESPQGTITVIMGELDGAASPATTHTPLVGAAFSLAPDADMTAPLEPDFEHAVLALSQGVTVEDVAVPAGAMLYLGRGRSRVSLSAGTRAQALLLGGEPFEEDLVMWWNFVGRSHEDIVEARETWEREHDTDTRGRRFGPVTGYDGPALPAPALPNTRLRARGRYRPR</sequence>
<dbReference type="OrthoDB" id="9780903at2"/>
<organism evidence="6 7">
    <name type="scientific">Haloactinospora alba</name>
    <dbReference type="NCBI Taxonomy" id="405555"/>
    <lineage>
        <taxon>Bacteria</taxon>
        <taxon>Bacillati</taxon>
        <taxon>Actinomycetota</taxon>
        <taxon>Actinomycetes</taxon>
        <taxon>Streptosporangiales</taxon>
        <taxon>Nocardiopsidaceae</taxon>
        <taxon>Haloactinospora</taxon>
    </lineage>
</organism>
<dbReference type="RefSeq" id="WP_141922419.1">
    <property type="nucleotide sequence ID" value="NZ_VFQC01000001.1"/>
</dbReference>
<dbReference type="AlphaFoldDB" id="A0A543NH74"/>
<evidence type="ECO:0000256" key="1">
    <source>
        <dbReference type="ARBA" id="ARBA00008416"/>
    </source>
</evidence>
<evidence type="ECO:0000313" key="7">
    <source>
        <dbReference type="Proteomes" id="UP000317422"/>
    </source>
</evidence>
<gene>
    <name evidence="6" type="ORF">FHX37_1066</name>
</gene>
<proteinExistence type="inferred from homology"/>
<dbReference type="PANTHER" id="PTHR13903">
    <property type="entry name" value="PIRIN-RELATED"/>
    <property type="match status" value="1"/>
</dbReference>
<feature type="domain" description="Pirin C-terminal" evidence="5">
    <location>
        <begin position="197"/>
        <end position="292"/>
    </location>
</feature>
<dbReference type="Pfam" id="PF02678">
    <property type="entry name" value="Pirin"/>
    <property type="match status" value="1"/>
</dbReference>
<dbReference type="SUPFAM" id="SSF51182">
    <property type="entry name" value="RmlC-like cupins"/>
    <property type="match status" value="1"/>
</dbReference>
<dbReference type="InterPro" id="IPR011051">
    <property type="entry name" value="RmlC_Cupin_sf"/>
</dbReference>
<accession>A0A543NH74</accession>
<dbReference type="Proteomes" id="UP000317422">
    <property type="component" value="Unassembled WGS sequence"/>
</dbReference>
<evidence type="ECO:0000256" key="3">
    <source>
        <dbReference type="SAM" id="MobiDB-lite"/>
    </source>
</evidence>
<reference evidence="6 7" key="1">
    <citation type="submission" date="2019-06" db="EMBL/GenBank/DDBJ databases">
        <title>Sequencing the genomes of 1000 actinobacteria strains.</title>
        <authorList>
            <person name="Klenk H.-P."/>
        </authorList>
    </citation>
    <scope>NUCLEOTIDE SEQUENCE [LARGE SCALE GENOMIC DNA]</scope>
    <source>
        <strain evidence="6 7">DSM 45015</strain>
    </source>
</reference>
<dbReference type="InterPro" id="IPR014710">
    <property type="entry name" value="RmlC-like_jellyroll"/>
</dbReference>
<evidence type="ECO:0000259" key="4">
    <source>
        <dbReference type="Pfam" id="PF02678"/>
    </source>
</evidence>
<dbReference type="Pfam" id="PF05726">
    <property type="entry name" value="Pirin_C"/>
    <property type="match status" value="1"/>
</dbReference>
<protein>
    <recommendedName>
        <fullName evidence="8">Pirin</fullName>
    </recommendedName>
</protein>
<dbReference type="InterPro" id="IPR003829">
    <property type="entry name" value="Pirin_N_dom"/>
</dbReference>
<evidence type="ECO:0000313" key="6">
    <source>
        <dbReference type="EMBL" id="TQN31173.1"/>
    </source>
</evidence>
<feature type="domain" description="Pirin N-terminal" evidence="4">
    <location>
        <begin position="42"/>
        <end position="143"/>
    </location>
</feature>
<feature type="compositionally biased region" description="Basic residues" evidence="3">
    <location>
        <begin position="324"/>
        <end position="333"/>
    </location>
</feature>
<evidence type="ECO:0000256" key="2">
    <source>
        <dbReference type="RuleBase" id="RU003457"/>
    </source>
</evidence>
<name>A0A543NH74_9ACTN</name>
<dbReference type="EMBL" id="VFQC01000001">
    <property type="protein sequence ID" value="TQN31173.1"/>
    <property type="molecule type" value="Genomic_DNA"/>
</dbReference>
<dbReference type="InterPro" id="IPR008778">
    <property type="entry name" value="Pirin_C_dom"/>
</dbReference>
<dbReference type="Gene3D" id="2.60.120.10">
    <property type="entry name" value="Jelly Rolls"/>
    <property type="match status" value="2"/>
</dbReference>
<evidence type="ECO:0000259" key="5">
    <source>
        <dbReference type="Pfam" id="PF05726"/>
    </source>
</evidence>
<keyword evidence="7" id="KW-1185">Reference proteome</keyword>